<protein>
    <submittedName>
        <fullName evidence="3">Antitoxin ParD1/3/4</fullName>
    </submittedName>
</protein>
<dbReference type="SUPFAM" id="SSF47598">
    <property type="entry name" value="Ribbon-helix-helix"/>
    <property type="match status" value="1"/>
</dbReference>
<dbReference type="PANTHER" id="PTHR36582">
    <property type="entry name" value="ANTITOXIN PARD"/>
    <property type="match status" value="1"/>
</dbReference>
<dbReference type="OrthoDB" id="9811310at2"/>
<dbReference type="AlphaFoldDB" id="A0A239KMH0"/>
<dbReference type="EMBL" id="FZPD01000004">
    <property type="protein sequence ID" value="SNT18823.1"/>
    <property type="molecule type" value="Genomic_DNA"/>
</dbReference>
<reference evidence="3 4" key="1">
    <citation type="submission" date="2017-06" db="EMBL/GenBank/DDBJ databases">
        <authorList>
            <person name="Kim H.J."/>
            <person name="Triplett B.A."/>
        </authorList>
    </citation>
    <scope>NUCLEOTIDE SEQUENCE [LARGE SCALE GENOMIC DNA]</scope>
    <source>
        <strain evidence="3 4">DSM 19307</strain>
    </source>
</reference>
<evidence type="ECO:0000256" key="2">
    <source>
        <dbReference type="ARBA" id="ARBA00022649"/>
    </source>
</evidence>
<evidence type="ECO:0000313" key="3">
    <source>
        <dbReference type="EMBL" id="SNT18823.1"/>
    </source>
</evidence>
<dbReference type="Pfam" id="PF03693">
    <property type="entry name" value="ParD_antitoxin"/>
    <property type="match status" value="1"/>
</dbReference>
<dbReference type="GO" id="GO:0006355">
    <property type="term" value="P:regulation of DNA-templated transcription"/>
    <property type="evidence" value="ECO:0007669"/>
    <property type="project" value="InterPro"/>
</dbReference>
<proteinExistence type="inferred from homology"/>
<keyword evidence="4" id="KW-1185">Reference proteome</keyword>
<evidence type="ECO:0000313" key="4">
    <source>
        <dbReference type="Proteomes" id="UP000198393"/>
    </source>
</evidence>
<comment type="similarity">
    <text evidence="1">Belongs to the ParD antitoxin family.</text>
</comment>
<dbReference type="PANTHER" id="PTHR36582:SF2">
    <property type="entry name" value="ANTITOXIN PARD"/>
    <property type="match status" value="1"/>
</dbReference>
<gene>
    <name evidence="3" type="ORF">SAMN05421640_2739</name>
</gene>
<accession>A0A239KMH0</accession>
<evidence type="ECO:0000256" key="1">
    <source>
        <dbReference type="ARBA" id="ARBA00008580"/>
    </source>
</evidence>
<dbReference type="NCBIfam" id="TIGR02606">
    <property type="entry name" value="antidote_CC2985"/>
    <property type="match status" value="1"/>
</dbReference>
<sequence length="78" mass="9073">MNVSFTERQEKYIREQIASGHFQNASEVVRDALRLHETLREKMLDDLRKEINKAWDAPPSSRSAEQILADNKAKYGIK</sequence>
<dbReference type="InterPro" id="IPR022789">
    <property type="entry name" value="ParD"/>
</dbReference>
<dbReference type="Gene3D" id="6.10.10.120">
    <property type="entry name" value="Antitoxin ParD1-like"/>
    <property type="match status" value="1"/>
</dbReference>
<dbReference type="InterPro" id="IPR038296">
    <property type="entry name" value="ParD_sf"/>
</dbReference>
<dbReference type="Proteomes" id="UP000198393">
    <property type="component" value="Unassembled WGS sequence"/>
</dbReference>
<keyword evidence="2" id="KW-1277">Toxin-antitoxin system</keyword>
<name>A0A239KMH0_EKHLU</name>
<dbReference type="InterPro" id="IPR010985">
    <property type="entry name" value="Ribbon_hlx_hlx"/>
</dbReference>
<dbReference type="CDD" id="cd22231">
    <property type="entry name" value="RHH_NikR_HicB-like"/>
    <property type="match status" value="1"/>
</dbReference>
<organism evidence="3 4">
    <name type="scientific">Ekhidna lutea</name>
    <dbReference type="NCBI Taxonomy" id="447679"/>
    <lineage>
        <taxon>Bacteria</taxon>
        <taxon>Pseudomonadati</taxon>
        <taxon>Bacteroidota</taxon>
        <taxon>Cytophagia</taxon>
        <taxon>Cytophagales</taxon>
        <taxon>Reichenbachiellaceae</taxon>
        <taxon>Ekhidna</taxon>
    </lineage>
</organism>
<dbReference type="RefSeq" id="WP_089357422.1">
    <property type="nucleotide sequence ID" value="NZ_FZPD01000004.1"/>
</dbReference>